<dbReference type="Pfam" id="PF00026">
    <property type="entry name" value="Asp"/>
    <property type="match status" value="1"/>
</dbReference>
<comment type="caution">
    <text evidence="2">The sequence shown here is derived from an EMBL/GenBank/DDBJ whole genome shotgun (WGS) entry which is preliminary data.</text>
</comment>
<dbReference type="EMBL" id="JAPDRL010000094">
    <property type="protein sequence ID" value="KAJ9657906.1"/>
    <property type="molecule type" value="Genomic_DNA"/>
</dbReference>
<organism evidence="2 3">
    <name type="scientific">Coniosporium apollinis</name>
    <dbReference type="NCBI Taxonomy" id="61459"/>
    <lineage>
        <taxon>Eukaryota</taxon>
        <taxon>Fungi</taxon>
        <taxon>Dikarya</taxon>
        <taxon>Ascomycota</taxon>
        <taxon>Pezizomycotina</taxon>
        <taxon>Dothideomycetes</taxon>
        <taxon>Dothideomycetes incertae sedis</taxon>
        <taxon>Coniosporium</taxon>
    </lineage>
</organism>
<evidence type="ECO:0000313" key="2">
    <source>
        <dbReference type="EMBL" id="KAJ9657906.1"/>
    </source>
</evidence>
<evidence type="ECO:0000313" key="3">
    <source>
        <dbReference type="Proteomes" id="UP001172684"/>
    </source>
</evidence>
<proteinExistence type="predicted"/>
<dbReference type="Gene3D" id="2.40.70.10">
    <property type="entry name" value="Acid Proteases"/>
    <property type="match status" value="1"/>
</dbReference>
<gene>
    <name evidence="2" type="ORF">H2201_008015</name>
</gene>
<dbReference type="Proteomes" id="UP001172684">
    <property type="component" value="Unassembled WGS sequence"/>
</dbReference>
<dbReference type="InterPro" id="IPR033121">
    <property type="entry name" value="PEPTIDASE_A1"/>
</dbReference>
<feature type="domain" description="Peptidase A1" evidence="1">
    <location>
        <begin position="1"/>
        <end position="281"/>
    </location>
</feature>
<sequence length="291" mass="31580">MYEEEFLGYRGSAHYGYDNVTLGLNGAGLPTLQHQVIAGFGTKGFYLGILGISPLPLNFTTLDDPQLSLLGTSENEAKIPSHSWGYTAGAYYREPKVFGSLTLGGYDLTRFVANDVTVALGADQSRDLLIGIQSITLDTPGSPPLLSTGIYSFINSMVSHIWLPVEVCQAFERAFNLTWSDIAEMYLVDHATHAAFVAQNPTITFKLGQSSTGGSSVDIVMPYKAFDLATTALDFNGSIPSGTRYFPLKRAQNSTQYTLGRTFLQEAYVIADYERGNFSVSQALFPATSVA</sequence>
<dbReference type="InterPro" id="IPR021109">
    <property type="entry name" value="Peptidase_aspartic_dom_sf"/>
</dbReference>
<keyword evidence="3" id="KW-1185">Reference proteome</keyword>
<name>A0ABQ9NHX8_9PEZI</name>
<protein>
    <recommendedName>
        <fullName evidence="1">Peptidase A1 domain-containing protein</fullName>
    </recommendedName>
</protein>
<evidence type="ECO:0000259" key="1">
    <source>
        <dbReference type="PROSITE" id="PS51767"/>
    </source>
</evidence>
<dbReference type="SUPFAM" id="SSF50630">
    <property type="entry name" value="Acid proteases"/>
    <property type="match status" value="1"/>
</dbReference>
<reference evidence="2" key="1">
    <citation type="submission" date="2022-10" db="EMBL/GenBank/DDBJ databases">
        <title>Culturing micro-colonial fungi from biological soil crusts in the Mojave desert and describing Neophaeococcomyces mojavensis, and introducing the new genera and species Taxawa tesnikishii.</title>
        <authorList>
            <person name="Kurbessoian T."/>
            <person name="Stajich J.E."/>
        </authorList>
    </citation>
    <scope>NUCLEOTIDE SEQUENCE</scope>
    <source>
        <strain evidence="2">TK_1</strain>
    </source>
</reference>
<dbReference type="PROSITE" id="PS51767">
    <property type="entry name" value="PEPTIDASE_A1"/>
    <property type="match status" value="1"/>
</dbReference>
<accession>A0ABQ9NHX8</accession>